<name>A0ABV7WSR5_9GAMM</name>
<keyword evidence="3" id="KW-1185">Reference proteome</keyword>
<dbReference type="EMBL" id="JBHRYN010000012">
    <property type="protein sequence ID" value="MFC3702107.1"/>
    <property type="molecule type" value="Genomic_DNA"/>
</dbReference>
<reference evidence="3" key="1">
    <citation type="journal article" date="2019" name="Int. J. Syst. Evol. Microbiol.">
        <title>The Global Catalogue of Microorganisms (GCM) 10K type strain sequencing project: providing services to taxonomists for standard genome sequencing and annotation.</title>
        <authorList>
            <consortium name="The Broad Institute Genomics Platform"/>
            <consortium name="The Broad Institute Genome Sequencing Center for Infectious Disease"/>
            <person name="Wu L."/>
            <person name="Ma J."/>
        </authorList>
    </citation>
    <scope>NUCLEOTIDE SEQUENCE [LARGE SCALE GENOMIC DNA]</scope>
    <source>
        <strain evidence="3">CECT 8288</strain>
    </source>
</reference>
<sequence length="1149" mass="129557">MIKSINPGGQVTQYQALDALGRAQRLVMPDNRVQSYDYNFRGQTTAVTLPDGFSQTRIGYNSRGEKEHTVDPTGLEQAWSYSGEGRLVRTQNLGNPLQGIPGLNATEYQYTPLGALAAVTNAEFETTEYLFNANGTADGYYDAANTFFDINTDSLGRTTLQADAYNQATTTEYEQGGRVVKMTDALGNVTTVQYNAFGELISVIDAENNERHFAYNERGEQIAQWDDVHGCTNVASAGCTGATQLNNPQYFAYNTRGQITTIVDAHNRTTRMDYSAAGNLAEITQPNASTTYYDYDAANRLTGVTSANGFAANDPRFTQNYTFDANGYLDTATNELGLTTDYDIDPAGRLNAITQPSYDRIDYQYNALGQMTQRIANGDATTQESWAFDQVGRLSQITNAHYKESYQYTKRGTLDKVTNHTLNQTIDYTDDLNGRRIGLATDLTQVSYERDASGRIHTLTTQEDRFEFGYDNLNRMVTKTSTNGTRDVKLYNERGDIIAIAFQRPQTSKELKKGQQYGFDTQLFDDYQRERKAPNYADLYSFENHLYQVEQQLKTAYPENGYVLTDLIVYQWNEVGNLMAKYDASEKTQNSYFYDYDAADRLTQAFEGKYTTVYNWDASGNLESKTQKGKTFVYTYNEANQLTHAREWERDDEDDDHDEDEFEWDDRVDTQYQYSRNGELTQTTATDDDNDQHTTQYNSDAYGRLIAIIGDNQDTLTFAYDSRDRRILSAFQGWVREDDDDDDWDEDDDDDDDHNEDWGDDDRDDDDDDNKKGKNNTKLPTGHNAKNSNYVLTSLFDGRQELAQYATSAINQADYQAYRQLTFLPNQVAGLYGQLLAQNLYQAGNKETKVSGHLKGLQAKLYFHSDYQNSTLRVSGIDSQNNYGFRYNAFGVVTSQYQNDDDDWDDDDFSASSIHTRTNNLIPYQYTGKYRESISGFNHMDARWYNPKVGRFIQPDQYNHVNLMLPKGAQSELLRYIGRTQSDLLKDHAQQMRYGYVSGNALRWVDPLGLVQFKGSAIGVPIKTESIGLDTYGQKGAPVQKIGSSAPRSGFERIFNIGASYGIGKISGGIMKIRPKTGVIVPNPISVAILAFTGGSGLAECQELDCYDESHDLNVEPDSIIESELISPNITNICMDISCLLPKNLDDCN</sequence>
<evidence type="ECO:0000256" key="1">
    <source>
        <dbReference type="SAM" id="MobiDB-lite"/>
    </source>
</evidence>
<accession>A0ABV7WSR5</accession>
<dbReference type="Proteomes" id="UP001595710">
    <property type="component" value="Unassembled WGS sequence"/>
</dbReference>
<dbReference type="PANTHER" id="PTHR32305:SF15">
    <property type="entry name" value="PROTEIN RHSA-RELATED"/>
    <property type="match status" value="1"/>
</dbReference>
<evidence type="ECO:0000313" key="3">
    <source>
        <dbReference type="Proteomes" id="UP001595710"/>
    </source>
</evidence>
<feature type="compositionally biased region" description="Polar residues" evidence="1">
    <location>
        <begin position="670"/>
        <end position="680"/>
    </location>
</feature>
<dbReference type="PANTHER" id="PTHR32305">
    <property type="match status" value="1"/>
</dbReference>
<feature type="compositionally biased region" description="Acidic residues" evidence="1">
    <location>
        <begin position="737"/>
        <end position="768"/>
    </location>
</feature>
<dbReference type="InterPro" id="IPR050708">
    <property type="entry name" value="T6SS_VgrG/RHS"/>
</dbReference>
<feature type="compositionally biased region" description="Polar residues" evidence="1">
    <location>
        <begin position="776"/>
        <end position="785"/>
    </location>
</feature>
<dbReference type="InterPro" id="IPR031325">
    <property type="entry name" value="RHS_repeat"/>
</dbReference>
<dbReference type="NCBIfam" id="TIGR01643">
    <property type="entry name" value="YD_repeat_2x"/>
    <property type="match status" value="1"/>
</dbReference>
<dbReference type="RefSeq" id="WP_377363013.1">
    <property type="nucleotide sequence ID" value="NZ_JBHRYN010000012.1"/>
</dbReference>
<dbReference type="InterPro" id="IPR022385">
    <property type="entry name" value="Rhs_assc_core"/>
</dbReference>
<dbReference type="Gene3D" id="2.180.10.10">
    <property type="entry name" value="RHS repeat-associated core"/>
    <property type="match status" value="2"/>
</dbReference>
<proteinExistence type="predicted"/>
<gene>
    <name evidence="2" type="ORF">ACFOND_10675</name>
</gene>
<feature type="region of interest" description="Disordered" evidence="1">
    <location>
        <begin position="646"/>
        <end position="696"/>
    </location>
</feature>
<feature type="compositionally biased region" description="Acidic residues" evidence="1">
    <location>
        <begin position="650"/>
        <end position="666"/>
    </location>
</feature>
<dbReference type="NCBIfam" id="TIGR03696">
    <property type="entry name" value="Rhs_assc_core"/>
    <property type="match status" value="1"/>
</dbReference>
<dbReference type="Pfam" id="PF05593">
    <property type="entry name" value="RHS_repeat"/>
    <property type="match status" value="1"/>
</dbReference>
<feature type="region of interest" description="Disordered" evidence="1">
    <location>
        <begin position="737"/>
        <end position="785"/>
    </location>
</feature>
<protein>
    <submittedName>
        <fullName evidence="2">RHS repeat-associated core domain-containing protein</fullName>
    </submittedName>
</protein>
<comment type="caution">
    <text evidence="2">The sequence shown here is derived from an EMBL/GenBank/DDBJ whole genome shotgun (WGS) entry which is preliminary data.</text>
</comment>
<dbReference type="InterPro" id="IPR006530">
    <property type="entry name" value="YD"/>
</dbReference>
<evidence type="ECO:0000313" key="2">
    <source>
        <dbReference type="EMBL" id="MFC3702107.1"/>
    </source>
</evidence>
<organism evidence="2 3">
    <name type="scientific">Reinekea marina</name>
    <dbReference type="NCBI Taxonomy" id="1310421"/>
    <lineage>
        <taxon>Bacteria</taxon>
        <taxon>Pseudomonadati</taxon>
        <taxon>Pseudomonadota</taxon>
        <taxon>Gammaproteobacteria</taxon>
        <taxon>Oceanospirillales</taxon>
        <taxon>Saccharospirillaceae</taxon>
        <taxon>Reinekea</taxon>
    </lineage>
</organism>